<evidence type="ECO:0000313" key="3">
    <source>
        <dbReference type="Proteomes" id="UP001178281"/>
    </source>
</evidence>
<accession>A0AA90NHE6</accession>
<comment type="caution">
    <text evidence="2">The sequence shown here is derived from an EMBL/GenBank/DDBJ whole genome shotgun (WGS) entry which is preliminary data.</text>
</comment>
<keyword evidence="1" id="KW-0812">Transmembrane</keyword>
<dbReference type="RefSeq" id="WP_220658177.1">
    <property type="nucleotide sequence ID" value="NZ_BAAAII010000013.1"/>
</dbReference>
<dbReference type="EMBL" id="JAUTIX010000009">
    <property type="protein sequence ID" value="MDP0400437.1"/>
    <property type="molecule type" value="Genomic_DNA"/>
</dbReference>
<evidence type="ECO:0000256" key="1">
    <source>
        <dbReference type="SAM" id="Phobius"/>
    </source>
</evidence>
<dbReference type="Proteomes" id="UP001178281">
    <property type="component" value="Unassembled WGS sequence"/>
</dbReference>
<keyword evidence="3" id="KW-1185">Reference proteome</keyword>
<feature type="transmembrane region" description="Helical" evidence="1">
    <location>
        <begin position="24"/>
        <end position="44"/>
    </location>
</feature>
<gene>
    <name evidence="2" type="ORF">Q7X28_21165</name>
</gene>
<protein>
    <submittedName>
        <fullName evidence="2">DUF4307 domain-containing protein</fullName>
    </submittedName>
</protein>
<dbReference type="AlphaFoldDB" id="A0AA90NHE6"/>
<sequence>MSTVPARPSDRYPDEQDPRHTRRLLVIGLVVVVFLGVGLAYLGYSKFSDKPVSGETAGYSVVSDSTVEVQVTVTRKDASQPVSCIVRAKNKAGDEVGRREFYVKPSADPVVVVSSEVRTTAPAAVGDVFGCGTDVPAYLDRS</sequence>
<keyword evidence="1" id="KW-1133">Transmembrane helix</keyword>
<proteinExistence type="predicted"/>
<dbReference type="Pfam" id="PF14155">
    <property type="entry name" value="DUF4307"/>
    <property type="match status" value="1"/>
</dbReference>
<organism evidence="2 3">
    <name type="scientific">Tsukamurella strandjordii</name>
    <dbReference type="NCBI Taxonomy" id="147577"/>
    <lineage>
        <taxon>Bacteria</taxon>
        <taxon>Bacillati</taxon>
        <taxon>Actinomycetota</taxon>
        <taxon>Actinomycetes</taxon>
        <taxon>Mycobacteriales</taxon>
        <taxon>Tsukamurellaceae</taxon>
        <taxon>Tsukamurella</taxon>
    </lineage>
</organism>
<evidence type="ECO:0000313" key="2">
    <source>
        <dbReference type="EMBL" id="MDP0400437.1"/>
    </source>
</evidence>
<name>A0AA90NHE6_9ACTN</name>
<reference evidence="2" key="1">
    <citation type="submission" date="2023-08" db="EMBL/GenBank/DDBJ databases">
        <title>The draft genome of Tsukamurella strandjordii strain 050030.</title>
        <authorList>
            <person name="Zhao F."/>
            <person name="Feng Y."/>
            <person name="Zong Z."/>
        </authorList>
    </citation>
    <scope>NUCLEOTIDE SEQUENCE</scope>
    <source>
        <strain evidence="2">050030</strain>
    </source>
</reference>
<keyword evidence="1" id="KW-0472">Membrane</keyword>
<dbReference type="InterPro" id="IPR025443">
    <property type="entry name" value="DUF4307"/>
</dbReference>